<keyword evidence="1" id="KW-0479">Metal-binding</keyword>
<dbReference type="SUPFAM" id="SSF55031">
    <property type="entry name" value="Bacterial exopeptidase dimerisation domain"/>
    <property type="match status" value="1"/>
</dbReference>
<organism evidence="5 6">
    <name type="scientific">Phenylobacterium parvum</name>
    <dbReference type="NCBI Taxonomy" id="2201350"/>
    <lineage>
        <taxon>Bacteria</taxon>
        <taxon>Pseudomonadati</taxon>
        <taxon>Pseudomonadota</taxon>
        <taxon>Alphaproteobacteria</taxon>
        <taxon>Caulobacterales</taxon>
        <taxon>Caulobacteraceae</taxon>
        <taxon>Phenylobacterium</taxon>
    </lineage>
</organism>
<evidence type="ECO:0000256" key="1">
    <source>
        <dbReference type="ARBA" id="ARBA00022723"/>
    </source>
</evidence>
<evidence type="ECO:0000259" key="4">
    <source>
        <dbReference type="Pfam" id="PF07687"/>
    </source>
</evidence>
<feature type="domain" description="Peptidase M20 dimerisation" evidence="4">
    <location>
        <begin position="211"/>
        <end position="327"/>
    </location>
</feature>
<dbReference type="Proteomes" id="UP000247763">
    <property type="component" value="Chromosome"/>
</dbReference>
<dbReference type="Gene3D" id="3.30.70.360">
    <property type="match status" value="1"/>
</dbReference>
<dbReference type="SUPFAM" id="SSF53187">
    <property type="entry name" value="Zn-dependent exopeptidases"/>
    <property type="match status" value="1"/>
</dbReference>
<gene>
    <name evidence="5" type="ORF">HYN04_06440</name>
</gene>
<accession>A0A2Z3HV50</accession>
<reference evidence="6" key="1">
    <citation type="submission" date="2018-05" db="EMBL/GenBank/DDBJ databases">
        <title>Genome sequencing of Phenylobacterium sp. HYN0004.</title>
        <authorList>
            <person name="Yi H."/>
            <person name="Baek C."/>
        </authorList>
    </citation>
    <scope>NUCLEOTIDE SEQUENCE [LARGE SCALE GENOMIC DNA]</scope>
    <source>
        <strain evidence="6">HYN0004</strain>
    </source>
</reference>
<protein>
    <submittedName>
        <fullName evidence="5">Peptidase M20</fullName>
    </submittedName>
</protein>
<feature type="chain" id="PRO_5016261976" evidence="3">
    <location>
        <begin position="18"/>
        <end position="433"/>
    </location>
</feature>
<dbReference type="Pfam" id="PF01546">
    <property type="entry name" value="Peptidase_M20"/>
    <property type="match status" value="1"/>
</dbReference>
<dbReference type="EMBL" id="CP029479">
    <property type="protein sequence ID" value="AWM78755.1"/>
    <property type="molecule type" value="Genomic_DNA"/>
</dbReference>
<evidence type="ECO:0000256" key="2">
    <source>
        <dbReference type="ARBA" id="ARBA00022801"/>
    </source>
</evidence>
<dbReference type="GO" id="GO:0046872">
    <property type="term" value="F:metal ion binding"/>
    <property type="evidence" value="ECO:0007669"/>
    <property type="project" value="UniProtKB-KW"/>
</dbReference>
<dbReference type="KEGG" id="phb:HYN04_06440"/>
<keyword evidence="6" id="KW-1185">Reference proteome</keyword>
<keyword evidence="3" id="KW-0732">Signal</keyword>
<dbReference type="GO" id="GO:0016787">
    <property type="term" value="F:hydrolase activity"/>
    <property type="evidence" value="ECO:0007669"/>
    <property type="project" value="UniProtKB-KW"/>
</dbReference>
<dbReference type="Pfam" id="PF07687">
    <property type="entry name" value="M20_dimer"/>
    <property type="match status" value="1"/>
</dbReference>
<evidence type="ECO:0000313" key="5">
    <source>
        <dbReference type="EMBL" id="AWM78755.1"/>
    </source>
</evidence>
<keyword evidence="2" id="KW-0378">Hydrolase</keyword>
<dbReference type="InterPro" id="IPR011650">
    <property type="entry name" value="Peptidase_M20_dimer"/>
</dbReference>
<evidence type="ECO:0000256" key="3">
    <source>
        <dbReference type="SAM" id="SignalP"/>
    </source>
</evidence>
<sequence length="433" mass="45356">MASGLFCAFLLALPAAAAGLTGVERRMVSTVDAGQDRQLALLEELVAINSGTMNLPGVEAVGKRVAREFEDLGFEVRWIPMAEAGRAGHLVAVHKGGGGGRRMLLIGHLDTVFEPDSPFKGYVRSGDTVTGPGVNDMKGGIVIMIGALRAMKAAGTLKRADVTVVLTGDEERVGRPVEIARRDLLAAAETSDVALDFEGLATEDGADMGSIARRSSNTWTVRVKAKPGHSSGIFSEAAGYGAIYDLARILDAFREQLREPNATFNVGLVLGGSDAALNSAGTGGKASGKGNIIAGEALAVGDLRTLSNAQTLRIKTRMETIVRDSLPGARASLEFSEGYPAMPPTEGSRRLLGELNKVNAALGYPQMGELDPLKRGAGDIAFVSHLVDGLVGMGASGEGAHAPGETMDIPAMRRQTRRAALLMSRLADTPRTR</sequence>
<proteinExistence type="predicted"/>
<dbReference type="AlphaFoldDB" id="A0A2Z3HV50"/>
<dbReference type="InterPro" id="IPR036264">
    <property type="entry name" value="Bact_exopeptidase_dim_dom"/>
</dbReference>
<dbReference type="InterPro" id="IPR050072">
    <property type="entry name" value="Peptidase_M20A"/>
</dbReference>
<dbReference type="PANTHER" id="PTHR43808:SF32">
    <property type="entry name" value="ARGE_DAPE-RELATED DEACYLASE"/>
    <property type="match status" value="1"/>
</dbReference>
<evidence type="ECO:0000313" key="6">
    <source>
        <dbReference type="Proteomes" id="UP000247763"/>
    </source>
</evidence>
<dbReference type="Gene3D" id="3.40.630.10">
    <property type="entry name" value="Zn peptidases"/>
    <property type="match status" value="1"/>
</dbReference>
<dbReference type="OrthoDB" id="9776600at2"/>
<dbReference type="InterPro" id="IPR002933">
    <property type="entry name" value="Peptidase_M20"/>
</dbReference>
<name>A0A2Z3HV50_9CAUL</name>
<feature type="signal peptide" evidence="3">
    <location>
        <begin position="1"/>
        <end position="17"/>
    </location>
</feature>
<dbReference type="PANTHER" id="PTHR43808">
    <property type="entry name" value="ACETYLORNITHINE DEACETYLASE"/>
    <property type="match status" value="1"/>
</dbReference>